<name>A0ABQ0FJI8_APOSI</name>
<feature type="region of interest" description="Disordered" evidence="1">
    <location>
        <begin position="1"/>
        <end position="54"/>
    </location>
</feature>
<evidence type="ECO:0000313" key="3">
    <source>
        <dbReference type="Proteomes" id="UP001623349"/>
    </source>
</evidence>
<proteinExistence type="predicted"/>
<evidence type="ECO:0000256" key="1">
    <source>
        <dbReference type="SAM" id="MobiDB-lite"/>
    </source>
</evidence>
<gene>
    <name evidence="2" type="ORF">APTSU1_001463900</name>
</gene>
<protein>
    <submittedName>
        <fullName evidence="2">Uncharacterized protein</fullName>
    </submittedName>
</protein>
<comment type="caution">
    <text evidence="2">The sequence shown here is derived from an EMBL/GenBank/DDBJ whole genome shotgun (WGS) entry which is preliminary data.</text>
</comment>
<dbReference type="EMBL" id="BAAFST010000015">
    <property type="protein sequence ID" value="GAB1299403.1"/>
    <property type="molecule type" value="Genomic_DNA"/>
</dbReference>
<dbReference type="Proteomes" id="UP001623349">
    <property type="component" value="Unassembled WGS sequence"/>
</dbReference>
<reference evidence="2 3" key="1">
    <citation type="submission" date="2024-08" db="EMBL/GenBank/DDBJ databases">
        <title>The draft genome of Apodemus speciosus.</title>
        <authorList>
            <person name="Nabeshima K."/>
            <person name="Suzuki S."/>
            <person name="Onuma M."/>
        </authorList>
    </citation>
    <scope>NUCLEOTIDE SEQUENCE [LARGE SCALE GENOMIC DNA]</scope>
    <source>
        <strain evidence="2">IB14-021</strain>
    </source>
</reference>
<sequence length="54" mass="5574">MDPLVKRALQGQDEEKLRASMEPSTPQSPPNGCPRGKDVGSPGDLGVTAGSTLP</sequence>
<keyword evidence="3" id="KW-1185">Reference proteome</keyword>
<accession>A0ABQ0FJI8</accession>
<evidence type="ECO:0000313" key="2">
    <source>
        <dbReference type="EMBL" id="GAB1299403.1"/>
    </source>
</evidence>
<organism evidence="2 3">
    <name type="scientific">Apodemus speciosus</name>
    <name type="common">Large Japanese field mouse</name>
    <dbReference type="NCBI Taxonomy" id="105296"/>
    <lineage>
        <taxon>Eukaryota</taxon>
        <taxon>Metazoa</taxon>
        <taxon>Chordata</taxon>
        <taxon>Craniata</taxon>
        <taxon>Vertebrata</taxon>
        <taxon>Euteleostomi</taxon>
        <taxon>Mammalia</taxon>
        <taxon>Eutheria</taxon>
        <taxon>Euarchontoglires</taxon>
        <taxon>Glires</taxon>
        <taxon>Rodentia</taxon>
        <taxon>Myomorpha</taxon>
        <taxon>Muroidea</taxon>
        <taxon>Muridae</taxon>
        <taxon>Murinae</taxon>
        <taxon>Apodemus</taxon>
    </lineage>
</organism>